<feature type="domain" description="Smoothelin" evidence="2">
    <location>
        <begin position="671"/>
        <end position="699"/>
    </location>
</feature>
<organism evidence="3 4">
    <name type="scientific">Plakobranchus ocellatus</name>
    <dbReference type="NCBI Taxonomy" id="259542"/>
    <lineage>
        <taxon>Eukaryota</taxon>
        <taxon>Metazoa</taxon>
        <taxon>Spiralia</taxon>
        <taxon>Lophotrochozoa</taxon>
        <taxon>Mollusca</taxon>
        <taxon>Gastropoda</taxon>
        <taxon>Heterobranchia</taxon>
        <taxon>Euthyneura</taxon>
        <taxon>Panpulmonata</taxon>
        <taxon>Sacoglossa</taxon>
        <taxon>Placobranchoidea</taxon>
        <taxon>Plakobranchidae</taxon>
        <taxon>Plakobranchus</taxon>
    </lineage>
</organism>
<dbReference type="Pfam" id="PF12510">
    <property type="entry name" value="Smoothelin"/>
    <property type="match status" value="1"/>
</dbReference>
<feature type="region of interest" description="Disordered" evidence="1">
    <location>
        <begin position="515"/>
        <end position="549"/>
    </location>
</feature>
<protein>
    <recommendedName>
        <fullName evidence="2">Smoothelin domain-containing protein</fullName>
    </recommendedName>
</protein>
<feature type="region of interest" description="Disordered" evidence="1">
    <location>
        <begin position="142"/>
        <end position="166"/>
    </location>
</feature>
<feature type="compositionally biased region" description="Polar residues" evidence="1">
    <location>
        <begin position="40"/>
        <end position="52"/>
    </location>
</feature>
<keyword evidence="4" id="KW-1185">Reference proteome</keyword>
<evidence type="ECO:0000313" key="3">
    <source>
        <dbReference type="EMBL" id="GFO25245.1"/>
    </source>
</evidence>
<feature type="compositionally biased region" description="Polar residues" evidence="1">
    <location>
        <begin position="422"/>
        <end position="435"/>
    </location>
</feature>
<feature type="region of interest" description="Disordered" evidence="1">
    <location>
        <begin position="422"/>
        <end position="493"/>
    </location>
</feature>
<evidence type="ECO:0000313" key="4">
    <source>
        <dbReference type="Proteomes" id="UP000735302"/>
    </source>
</evidence>
<feature type="compositionally biased region" description="Polar residues" evidence="1">
    <location>
        <begin position="254"/>
        <end position="263"/>
    </location>
</feature>
<feature type="compositionally biased region" description="Low complexity" evidence="1">
    <location>
        <begin position="270"/>
        <end position="279"/>
    </location>
</feature>
<dbReference type="AlphaFoldDB" id="A0AAV4C1H4"/>
<feature type="compositionally biased region" description="Low complexity" evidence="1">
    <location>
        <begin position="563"/>
        <end position="577"/>
    </location>
</feature>
<feature type="compositionally biased region" description="Polar residues" evidence="1">
    <location>
        <begin position="620"/>
        <end position="629"/>
    </location>
</feature>
<evidence type="ECO:0000259" key="2">
    <source>
        <dbReference type="Pfam" id="PF12510"/>
    </source>
</evidence>
<proteinExistence type="predicted"/>
<accession>A0AAV4C1H4</accession>
<feature type="region of interest" description="Disordered" evidence="1">
    <location>
        <begin position="563"/>
        <end position="638"/>
    </location>
</feature>
<feature type="compositionally biased region" description="Polar residues" evidence="1">
    <location>
        <begin position="342"/>
        <end position="352"/>
    </location>
</feature>
<feature type="region of interest" description="Disordered" evidence="1">
    <location>
        <begin position="24"/>
        <end position="130"/>
    </location>
</feature>
<gene>
    <name evidence="3" type="ORF">PoB_005175000</name>
</gene>
<name>A0AAV4C1H4_9GAST</name>
<feature type="compositionally biased region" description="Low complexity" evidence="1">
    <location>
        <begin position="186"/>
        <end position="200"/>
    </location>
</feature>
<dbReference type="InterPro" id="IPR022189">
    <property type="entry name" value="SMTN"/>
</dbReference>
<reference evidence="3 4" key="1">
    <citation type="journal article" date="2021" name="Elife">
        <title>Chloroplast acquisition without the gene transfer in kleptoplastic sea slugs, Plakobranchus ocellatus.</title>
        <authorList>
            <person name="Maeda T."/>
            <person name="Takahashi S."/>
            <person name="Yoshida T."/>
            <person name="Shimamura S."/>
            <person name="Takaki Y."/>
            <person name="Nagai Y."/>
            <person name="Toyoda A."/>
            <person name="Suzuki Y."/>
            <person name="Arimoto A."/>
            <person name="Ishii H."/>
            <person name="Satoh N."/>
            <person name="Nishiyama T."/>
            <person name="Hasebe M."/>
            <person name="Maruyama T."/>
            <person name="Minagawa J."/>
            <person name="Obokata J."/>
            <person name="Shigenobu S."/>
        </authorList>
    </citation>
    <scope>NUCLEOTIDE SEQUENCE [LARGE SCALE GENOMIC DNA]</scope>
</reference>
<feature type="compositionally biased region" description="Polar residues" evidence="1">
    <location>
        <begin position="302"/>
        <end position="329"/>
    </location>
</feature>
<evidence type="ECO:0000256" key="1">
    <source>
        <dbReference type="SAM" id="MobiDB-lite"/>
    </source>
</evidence>
<sequence length="727" mass="78550">MAAPNFSTTAGLASYRTGKLGNISLLPDTTLQSPPDPNRGYQTSSGPDTLQFLNGIRERLGRRGSASDLPLSKPGEKTPIGAKPQQKSEPSKGLTYAFGESAARRHLSSSAAPDLSKLEHPVNSESGISSRARSNFLSNFYTKKETGGESGKVPKVTGTGSISGSNEKYAGSFGLSPSTASINKINPITSSNSSSLFSSSDANRPKMTESISTQSREASHRNVLTPRGLSQIKSVSPTDIGSDVDGVKWDLKSKGNTTGNPTSVIDKLSSRTSTLPLSPKQVHFSDTTLPESTKRSAAKATFVTNMNTPSLPSKTSNIKNSTKPFTSSLDPYDHHEMRHGNKSPNFRESSPSLAAPNADSRDEGSPPGFPRSFPGPRRHSSFDAFSFANLGTTGTFALPNKSVASKQIENNAKRSLQINKLSPGNASFDVSNTSPSEPPLRQQLTVPNSSQTNQFPNFKRPSSPKAALLGTPLSPRPVGDARRSSLPDPSSFTKQQMVEALKNASQIRDKYANGSLSRLSTPAPKNNNNSIDHQQKEEQESPTAKISNSMAVKHKTTLVASTPTALSSLPASPSNPSYQQRGRAPSIPDIRGFTPIAEQQLQRRRSLRSDGTDGQDDQPLLTTPGSRNGNGRLHPEDMVSSRFSPVATQGKRFVADHDASYGHIDKCESDLELMDMLTACEDFKERRRIRARMRELKQQHYTKGNNTVNKVCATRRTFNSCCLQHRP</sequence>
<feature type="region of interest" description="Disordered" evidence="1">
    <location>
        <begin position="186"/>
        <end position="223"/>
    </location>
</feature>
<feature type="compositionally biased region" description="Polar residues" evidence="1">
    <location>
        <begin position="442"/>
        <end position="456"/>
    </location>
</feature>
<dbReference type="Proteomes" id="UP000735302">
    <property type="component" value="Unassembled WGS sequence"/>
</dbReference>
<comment type="caution">
    <text evidence="3">The sequence shown here is derived from an EMBL/GenBank/DDBJ whole genome shotgun (WGS) entry which is preliminary data.</text>
</comment>
<dbReference type="EMBL" id="BLXT01005737">
    <property type="protein sequence ID" value="GFO25245.1"/>
    <property type="molecule type" value="Genomic_DNA"/>
</dbReference>
<feature type="compositionally biased region" description="Polar residues" evidence="1">
    <location>
        <begin position="515"/>
        <end position="532"/>
    </location>
</feature>
<feature type="region of interest" description="Disordered" evidence="1">
    <location>
        <begin position="252"/>
        <end position="377"/>
    </location>
</feature>